<organism evidence="3 4">
    <name type="scientific">Granulosicoccus antarcticus IMCC3135</name>
    <dbReference type="NCBI Taxonomy" id="1192854"/>
    <lineage>
        <taxon>Bacteria</taxon>
        <taxon>Pseudomonadati</taxon>
        <taxon>Pseudomonadota</taxon>
        <taxon>Gammaproteobacteria</taxon>
        <taxon>Chromatiales</taxon>
        <taxon>Granulosicoccaceae</taxon>
        <taxon>Granulosicoccus</taxon>
    </lineage>
</organism>
<dbReference type="AlphaFoldDB" id="A0A2Z2NP98"/>
<protein>
    <submittedName>
        <fullName evidence="3">Beta-lactamase hydrolase-like protein</fullName>
        <ecNumber evidence="3">3.-.-.-</ecNumber>
    </submittedName>
</protein>
<keyword evidence="1" id="KW-0479">Metal-binding</keyword>
<dbReference type="GO" id="GO:0070813">
    <property type="term" value="P:hydrogen sulfide metabolic process"/>
    <property type="evidence" value="ECO:0007669"/>
    <property type="project" value="TreeGrafter"/>
</dbReference>
<keyword evidence="3" id="KW-0378">Hydrolase</keyword>
<reference evidence="3 4" key="1">
    <citation type="submission" date="2016-12" db="EMBL/GenBank/DDBJ databases">
        <authorList>
            <person name="Song W.-J."/>
            <person name="Kurnit D.M."/>
        </authorList>
    </citation>
    <scope>NUCLEOTIDE SEQUENCE [LARGE SCALE GENOMIC DNA]</scope>
    <source>
        <strain evidence="3 4">IMCC3135</strain>
    </source>
</reference>
<name>A0A2Z2NP98_9GAMM</name>
<dbReference type="InterPro" id="IPR051682">
    <property type="entry name" value="Mito_Persulfide_Diox"/>
</dbReference>
<dbReference type="RefSeq" id="WP_088916129.1">
    <property type="nucleotide sequence ID" value="NZ_CP018632.1"/>
</dbReference>
<dbReference type="PANTHER" id="PTHR43084:SF1">
    <property type="entry name" value="PERSULFIDE DIOXYGENASE ETHE1, MITOCHONDRIAL"/>
    <property type="match status" value="1"/>
</dbReference>
<dbReference type="Proteomes" id="UP000250079">
    <property type="component" value="Chromosome"/>
</dbReference>
<dbReference type="PANTHER" id="PTHR43084">
    <property type="entry name" value="PERSULFIDE DIOXYGENASE ETHE1"/>
    <property type="match status" value="1"/>
</dbReference>
<keyword evidence="4" id="KW-1185">Reference proteome</keyword>
<dbReference type="Pfam" id="PF00753">
    <property type="entry name" value="Lactamase_B"/>
    <property type="match status" value="1"/>
</dbReference>
<accession>A0A2Z2NP98</accession>
<proteinExistence type="predicted"/>
<evidence type="ECO:0000256" key="1">
    <source>
        <dbReference type="ARBA" id="ARBA00022723"/>
    </source>
</evidence>
<dbReference type="GO" id="GO:0050313">
    <property type="term" value="F:sulfur dioxygenase activity"/>
    <property type="evidence" value="ECO:0007669"/>
    <property type="project" value="InterPro"/>
</dbReference>
<dbReference type="EC" id="3.-.-.-" evidence="3"/>
<feature type="domain" description="Metallo-beta-lactamase" evidence="2">
    <location>
        <begin position="24"/>
        <end position="215"/>
    </location>
</feature>
<dbReference type="SMART" id="SM00849">
    <property type="entry name" value="Lactamase_B"/>
    <property type="match status" value="1"/>
</dbReference>
<dbReference type="GO" id="GO:0006749">
    <property type="term" value="P:glutathione metabolic process"/>
    <property type="evidence" value="ECO:0007669"/>
    <property type="project" value="InterPro"/>
</dbReference>
<dbReference type="InterPro" id="IPR044528">
    <property type="entry name" value="POD-like_MBL-fold"/>
</dbReference>
<dbReference type="InterPro" id="IPR001279">
    <property type="entry name" value="Metallo-B-lactamas"/>
</dbReference>
<evidence type="ECO:0000259" key="2">
    <source>
        <dbReference type="SMART" id="SM00849"/>
    </source>
</evidence>
<evidence type="ECO:0000313" key="3">
    <source>
        <dbReference type="EMBL" id="ASJ70600.1"/>
    </source>
</evidence>
<dbReference type="Gene3D" id="3.60.15.10">
    <property type="entry name" value="Ribonuclease Z/Hydroxyacylglutathione hydrolase-like"/>
    <property type="match status" value="1"/>
</dbReference>
<dbReference type="EMBL" id="CP018632">
    <property type="protein sequence ID" value="ASJ70600.1"/>
    <property type="molecule type" value="Genomic_DNA"/>
</dbReference>
<gene>
    <name evidence="3" type="primary">blh_1</name>
    <name evidence="3" type="ORF">IMCC3135_02435</name>
</gene>
<dbReference type="KEGG" id="gai:IMCC3135_02435"/>
<dbReference type="SUPFAM" id="SSF56281">
    <property type="entry name" value="Metallo-hydrolase/oxidoreductase"/>
    <property type="match status" value="1"/>
</dbReference>
<dbReference type="GO" id="GO:0016787">
    <property type="term" value="F:hydrolase activity"/>
    <property type="evidence" value="ECO:0007669"/>
    <property type="project" value="UniProtKB-KW"/>
</dbReference>
<dbReference type="CDD" id="cd07724">
    <property type="entry name" value="POD-like_MBL-fold"/>
    <property type="match status" value="1"/>
</dbReference>
<dbReference type="OrthoDB" id="9784009at2"/>
<sequence>MQYHPSSSAPCSPDVAAFYEKATGSWQYVAWDPNSRKAIIVDPVLDFDPASGATWTDSADEILQFVNDRKLDVEWVLDTHPHADHISSAHYLKEKLGNKPQQAIGRKVLDVQNIWADLYADDSMKQQPQFWDRLFDDGDSFQIGDCQVEVTLSTGHTLASVTYRVGDAVFAHDTFMVPDSGTARADFPGGSSEELWDSLRAILSLPGDTRIYIGHDYCKDGREVMCMATVGEHRAKNIHVRDGISKEEFIKIRDERDETLSLPDRMLAALQINIRGGRLPEPDDQGRAVLRLPLNRFEPKY</sequence>
<dbReference type="InterPro" id="IPR036866">
    <property type="entry name" value="RibonucZ/Hydroxyglut_hydro"/>
</dbReference>
<evidence type="ECO:0000313" key="4">
    <source>
        <dbReference type="Proteomes" id="UP000250079"/>
    </source>
</evidence>
<dbReference type="GO" id="GO:0046872">
    <property type="term" value="F:metal ion binding"/>
    <property type="evidence" value="ECO:0007669"/>
    <property type="project" value="UniProtKB-KW"/>
</dbReference>